<dbReference type="AlphaFoldDB" id="A0AAE0EWC7"/>
<feature type="compositionally biased region" description="Low complexity" evidence="2">
    <location>
        <begin position="399"/>
        <end position="435"/>
    </location>
</feature>
<dbReference type="Pfam" id="PF13517">
    <property type="entry name" value="FG-GAP_3"/>
    <property type="match status" value="3"/>
</dbReference>
<proteinExistence type="predicted"/>
<protein>
    <recommendedName>
        <fullName evidence="5">VCBS repeat-containing protein</fullName>
    </recommendedName>
</protein>
<name>A0AAE0EWC7_9CHLO</name>
<feature type="region of interest" description="Disordered" evidence="2">
    <location>
        <begin position="399"/>
        <end position="452"/>
    </location>
</feature>
<keyword evidence="4" id="KW-1185">Reference proteome</keyword>
<dbReference type="Proteomes" id="UP001190700">
    <property type="component" value="Unassembled WGS sequence"/>
</dbReference>
<evidence type="ECO:0000313" key="3">
    <source>
        <dbReference type="EMBL" id="KAK3243278.1"/>
    </source>
</evidence>
<dbReference type="InterPro" id="IPR028994">
    <property type="entry name" value="Integrin_alpha_N"/>
</dbReference>
<sequence length="452" mass="46925">MRAARSGWLGTHLAGFGAAEIVLDSAHPSQAADGVRTVLAADFNGDSFPDILSGASSVRFGQRYSRHGTLAWSENNGSGVFTSGRNPHLINTNLLQVDGLRGIAAADLDSDGDIDVLSAAFDARDDIAWYENNGNGNFSLHVILPQAVGAVSVQAADLNGDGALDVLYALKTGMSIGWYPNSGNAAVGLYNTSYIIDDSFDAATVQQVHPADLDGDGDQDVLAITFGTSKVVWYENLDGSGSFSAQKMISAFFDVTGATAAQAVDLNGDGHLDVLVASCYNNKIAWYAYDPTISAFGTLNIISTDVSCPKSVMGADLDGDDDVDVVSASFYDNKLAWYENLDGAGSFGPQQVIAIDAIGASSVYVSDLNNDGCKDVVGALSGADKITWYPNKCCTGHTTPSPTTSPTVSPSTSPTGSPSTSPTSSPSASPTVSPSIAAHWSPSTRPQARPAP</sequence>
<gene>
    <name evidence="3" type="ORF">CYMTET_47058</name>
</gene>
<keyword evidence="1" id="KW-0732">Signal</keyword>
<reference evidence="3 4" key="1">
    <citation type="journal article" date="2015" name="Genome Biol. Evol.">
        <title>Comparative Genomics of a Bacterivorous Green Alga Reveals Evolutionary Causalities and Consequences of Phago-Mixotrophic Mode of Nutrition.</title>
        <authorList>
            <person name="Burns J.A."/>
            <person name="Paasch A."/>
            <person name="Narechania A."/>
            <person name="Kim E."/>
        </authorList>
    </citation>
    <scope>NUCLEOTIDE SEQUENCE [LARGE SCALE GENOMIC DNA]</scope>
    <source>
        <strain evidence="3 4">PLY_AMNH</strain>
    </source>
</reference>
<dbReference type="PANTHER" id="PTHR44103">
    <property type="entry name" value="PROPROTEIN CONVERTASE P"/>
    <property type="match status" value="1"/>
</dbReference>
<dbReference type="InterPro" id="IPR013517">
    <property type="entry name" value="FG-GAP"/>
</dbReference>
<evidence type="ECO:0000313" key="4">
    <source>
        <dbReference type="Proteomes" id="UP001190700"/>
    </source>
</evidence>
<accession>A0AAE0EWC7</accession>
<comment type="caution">
    <text evidence="3">The sequence shown here is derived from an EMBL/GenBank/DDBJ whole genome shotgun (WGS) entry which is preliminary data.</text>
</comment>
<organism evidence="3 4">
    <name type="scientific">Cymbomonas tetramitiformis</name>
    <dbReference type="NCBI Taxonomy" id="36881"/>
    <lineage>
        <taxon>Eukaryota</taxon>
        <taxon>Viridiplantae</taxon>
        <taxon>Chlorophyta</taxon>
        <taxon>Pyramimonadophyceae</taxon>
        <taxon>Pyramimonadales</taxon>
        <taxon>Pyramimonadaceae</taxon>
        <taxon>Cymbomonas</taxon>
    </lineage>
</organism>
<evidence type="ECO:0008006" key="5">
    <source>
        <dbReference type="Google" id="ProtNLM"/>
    </source>
</evidence>
<dbReference type="SUPFAM" id="SSF69318">
    <property type="entry name" value="Integrin alpha N-terminal domain"/>
    <property type="match status" value="1"/>
</dbReference>
<dbReference type="PANTHER" id="PTHR44103:SF1">
    <property type="entry name" value="PROPROTEIN CONVERTASE P"/>
    <property type="match status" value="1"/>
</dbReference>
<dbReference type="Gene3D" id="2.130.10.130">
    <property type="entry name" value="Integrin alpha, N-terminal"/>
    <property type="match status" value="2"/>
</dbReference>
<dbReference type="EMBL" id="LGRX02032991">
    <property type="protein sequence ID" value="KAK3243278.1"/>
    <property type="molecule type" value="Genomic_DNA"/>
</dbReference>
<evidence type="ECO:0000256" key="2">
    <source>
        <dbReference type="SAM" id="MobiDB-lite"/>
    </source>
</evidence>
<evidence type="ECO:0000256" key="1">
    <source>
        <dbReference type="ARBA" id="ARBA00022729"/>
    </source>
</evidence>